<dbReference type="InterPro" id="IPR001347">
    <property type="entry name" value="SIS_dom"/>
</dbReference>
<evidence type="ECO:0000259" key="5">
    <source>
        <dbReference type="PROSITE" id="PS51464"/>
    </source>
</evidence>
<dbReference type="InterPro" id="IPR035472">
    <property type="entry name" value="RpiR-like_SIS"/>
</dbReference>
<dbReference type="Gene3D" id="3.40.50.10490">
    <property type="entry name" value="Glucose-6-phosphate isomerase like protein, domain 1"/>
    <property type="match status" value="1"/>
</dbReference>
<dbReference type="SUPFAM" id="SSF46689">
    <property type="entry name" value="Homeodomain-like"/>
    <property type="match status" value="1"/>
</dbReference>
<keyword evidence="2 6" id="KW-0238">DNA-binding</keyword>
<dbReference type="Pfam" id="PF01380">
    <property type="entry name" value="SIS"/>
    <property type="match status" value="1"/>
</dbReference>
<evidence type="ECO:0000313" key="7">
    <source>
        <dbReference type="Proteomes" id="UP000823201"/>
    </source>
</evidence>
<feature type="domain" description="SIS" evidence="5">
    <location>
        <begin position="125"/>
        <end position="265"/>
    </location>
</feature>
<evidence type="ECO:0000313" key="6">
    <source>
        <dbReference type="EMBL" id="MBM7656574.1"/>
    </source>
</evidence>
<dbReference type="Proteomes" id="UP000823201">
    <property type="component" value="Unassembled WGS sequence"/>
</dbReference>
<dbReference type="PANTHER" id="PTHR30514:SF1">
    <property type="entry name" value="HTH-TYPE TRANSCRIPTIONAL REGULATOR HEXR-RELATED"/>
    <property type="match status" value="1"/>
</dbReference>
<dbReference type="InterPro" id="IPR047640">
    <property type="entry name" value="RpiR-like"/>
</dbReference>
<dbReference type="PANTHER" id="PTHR30514">
    <property type="entry name" value="GLUCOKINASE"/>
    <property type="match status" value="1"/>
</dbReference>
<dbReference type="CDD" id="cd05013">
    <property type="entry name" value="SIS_RpiR"/>
    <property type="match status" value="1"/>
</dbReference>
<dbReference type="Pfam" id="PF01418">
    <property type="entry name" value="HTH_6"/>
    <property type="match status" value="1"/>
</dbReference>
<name>A0ABS2Q5V4_9BACL</name>
<reference evidence="6 7" key="1">
    <citation type="submission" date="2021-01" db="EMBL/GenBank/DDBJ databases">
        <title>Genomic Encyclopedia of Type Strains, Phase IV (KMG-IV): sequencing the most valuable type-strain genomes for metagenomic binning, comparative biology and taxonomic classification.</title>
        <authorList>
            <person name="Goeker M."/>
        </authorList>
    </citation>
    <scope>NUCLEOTIDE SEQUENCE [LARGE SCALE GENOMIC DNA]</scope>
    <source>
        <strain evidence="6 7">DSM 100968</strain>
    </source>
</reference>
<dbReference type="SUPFAM" id="SSF53697">
    <property type="entry name" value="SIS domain"/>
    <property type="match status" value="1"/>
</dbReference>
<comment type="caution">
    <text evidence="6">The sequence shown here is derived from an EMBL/GenBank/DDBJ whole genome shotgun (WGS) entry which is preliminary data.</text>
</comment>
<dbReference type="PROSITE" id="PS51464">
    <property type="entry name" value="SIS"/>
    <property type="match status" value="1"/>
</dbReference>
<evidence type="ECO:0000259" key="4">
    <source>
        <dbReference type="PROSITE" id="PS51071"/>
    </source>
</evidence>
<organism evidence="6 7">
    <name type="scientific">Sporolactobacillus spathodeae</name>
    <dbReference type="NCBI Taxonomy" id="1465502"/>
    <lineage>
        <taxon>Bacteria</taxon>
        <taxon>Bacillati</taxon>
        <taxon>Bacillota</taxon>
        <taxon>Bacilli</taxon>
        <taxon>Bacillales</taxon>
        <taxon>Sporolactobacillaceae</taxon>
        <taxon>Sporolactobacillus</taxon>
    </lineage>
</organism>
<dbReference type="PROSITE" id="PS51071">
    <property type="entry name" value="HTH_RPIR"/>
    <property type="match status" value="1"/>
</dbReference>
<keyword evidence="1" id="KW-0805">Transcription regulation</keyword>
<feature type="domain" description="HTH rpiR-type" evidence="4">
    <location>
        <begin position="4"/>
        <end position="80"/>
    </location>
</feature>
<protein>
    <submittedName>
        <fullName evidence="6">DNA-binding MurR/RpiR family transcriptional regulator</fullName>
    </submittedName>
</protein>
<dbReference type="InterPro" id="IPR000281">
    <property type="entry name" value="HTH_RpiR"/>
</dbReference>
<dbReference type="InterPro" id="IPR009057">
    <property type="entry name" value="Homeodomain-like_sf"/>
</dbReference>
<evidence type="ECO:0000256" key="2">
    <source>
        <dbReference type="ARBA" id="ARBA00023125"/>
    </source>
</evidence>
<dbReference type="EMBL" id="JAFBEV010000001">
    <property type="protein sequence ID" value="MBM7656574.1"/>
    <property type="molecule type" value="Genomic_DNA"/>
</dbReference>
<dbReference type="Gene3D" id="1.10.10.10">
    <property type="entry name" value="Winged helix-like DNA-binding domain superfamily/Winged helix DNA-binding domain"/>
    <property type="match status" value="1"/>
</dbReference>
<dbReference type="RefSeq" id="WP_205004948.1">
    <property type="nucleotide sequence ID" value="NZ_CBCRXA010000001.1"/>
</dbReference>
<keyword evidence="7" id="KW-1185">Reference proteome</keyword>
<evidence type="ECO:0000256" key="3">
    <source>
        <dbReference type="ARBA" id="ARBA00023163"/>
    </source>
</evidence>
<keyword evidence="3" id="KW-0804">Transcription</keyword>
<dbReference type="InterPro" id="IPR046348">
    <property type="entry name" value="SIS_dom_sf"/>
</dbReference>
<proteinExistence type="predicted"/>
<evidence type="ECO:0000256" key="1">
    <source>
        <dbReference type="ARBA" id="ARBA00023015"/>
    </source>
</evidence>
<gene>
    <name evidence="6" type="ORF">JOC27_000010</name>
</gene>
<accession>A0ABS2Q5V4</accession>
<dbReference type="InterPro" id="IPR036388">
    <property type="entry name" value="WH-like_DNA-bd_sf"/>
</dbReference>
<dbReference type="GO" id="GO:0003677">
    <property type="term" value="F:DNA binding"/>
    <property type="evidence" value="ECO:0007669"/>
    <property type="project" value="UniProtKB-KW"/>
</dbReference>
<sequence length="280" mass="31155">MTEDQCLIRIQSAYPHLSEKEQKIADYILEHPEDTVHSSINQLSARINVADATVFRFCRRLSFKGFQEMKIILAADIAQKKVDAPNQSRFKNDDVMDLAQHVFQDNIRTLENTFQILNSDLFRQAVSILSQAERIAFFSSSGSAMIAQEANRKFIRAGLSAFAPSDGEFQLLAAKGMKVGDAAIFLSYSAADKHLLQIAKMVKAKDCPVIGLTGFMKSALSDLMDVSLHTVSVPTDYRSESYVARAAQITLIDALFVNVLQKKSNRPQAPENHDLARAIL</sequence>